<dbReference type="AlphaFoldDB" id="A0A166TF39"/>
<dbReference type="Gene3D" id="3.30.390.30">
    <property type="match status" value="1"/>
</dbReference>
<dbReference type="PRINTS" id="PR00411">
    <property type="entry name" value="PNDRDTASEI"/>
</dbReference>
<comment type="cofactor">
    <cofactor evidence="1">
        <name>FAD</name>
        <dbReference type="ChEBI" id="CHEBI:57692"/>
    </cofactor>
</comment>
<evidence type="ECO:0000313" key="9">
    <source>
        <dbReference type="Proteomes" id="UP000093694"/>
    </source>
</evidence>
<evidence type="ECO:0000259" key="5">
    <source>
        <dbReference type="Pfam" id="PF18267"/>
    </source>
</evidence>
<evidence type="ECO:0000259" key="4">
    <source>
        <dbReference type="Pfam" id="PF07992"/>
    </source>
</evidence>
<proteinExistence type="predicted"/>
<evidence type="ECO:0000313" key="7">
    <source>
        <dbReference type="EMBL" id="OBR94421.1"/>
    </source>
</evidence>
<dbReference type="InterPro" id="IPR050260">
    <property type="entry name" value="FAD-bd_OxRdtase"/>
</dbReference>
<dbReference type="Gene3D" id="3.50.50.60">
    <property type="entry name" value="FAD/NAD(P)-binding domain"/>
    <property type="match status" value="2"/>
</dbReference>
<evidence type="ECO:0000256" key="3">
    <source>
        <dbReference type="ARBA" id="ARBA00022827"/>
    </source>
</evidence>
<keyword evidence="6" id="KW-0560">Oxidoreductase</keyword>
<organism evidence="6 8">
    <name type="scientific">Clostridium coskatii</name>
    <dbReference type="NCBI Taxonomy" id="1705578"/>
    <lineage>
        <taxon>Bacteria</taxon>
        <taxon>Bacillati</taxon>
        <taxon>Bacillota</taxon>
        <taxon>Clostridia</taxon>
        <taxon>Eubacteriales</taxon>
        <taxon>Clostridiaceae</taxon>
        <taxon>Clostridium</taxon>
    </lineage>
</organism>
<dbReference type="InterPro" id="IPR036188">
    <property type="entry name" value="FAD/NAD-bd_sf"/>
</dbReference>
<dbReference type="PANTHER" id="PTHR43429:SF3">
    <property type="entry name" value="NITRITE REDUCTASE [NAD(P)H]"/>
    <property type="match status" value="1"/>
</dbReference>
<evidence type="ECO:0000256" key="2">
    <source>
        <dbReference type="ARBA" id="ARBA00022630"/>
    </source>
</evidence>
<protein>
    <submittedName>
        <fullName evidence="6">NADH-dependent phenylglyoxylate dehydrogenase subunit epsilon</fullName>
        <ecNumber evidence="6">1.2.1.58</ecNumber>
    </submittedName>
</protein>
<evidence type="ECO:0000313" key="6">
    <source>
        <dbReference type="EMBL" id="OAA93604.1"/>
    </source>
</evidence>
<name>A0A166TF39_9CLOT</name>
<dbReference type="Pfam" id="PF18267">
    <property type="entry name" value="Rubredoxin_C"/>
    <property type="match status" value="1"/>
</dbReference>
<dbReference type="PANTHER" id="PTHR43429">
    <property type="entry name" value="PYRIDINE NUCLEOTIDE-DISULFIDE OXIDOREDUCTASE DOMAIN-CONTAINING"/>
    <property type="match status" value="1"/>
</dbReference>
<dbReference type="SUPFAM" id="SSF51905">
    <property type="entry name" value="FAD/NAD(P)-binding domain"/>
    <property type="match status" value="1"/>
</dbReference>
<dbReference type="EMBL" id="LITQ01000011">
    <property type="protein sequence ID" value="OAA93604.1"/>
    <property type="molecule type" value="Genomic_DNA"/>
</dbReference>
<keyword evidence="2" id="KW-0285">Flavoprotein</keyword>
<feature type="domain" description="FAD/NAD(P)-binding" evidence="4">
    <location>
        <begin position="13"/>
        <end position="301"/>
    </location>
</feature>
<feature type="domain" description="NADH-rubredoxin oxidoreductase C-terminal" evidence="5">
    <location>
        <begin position="323"/>
        <end position="388"/>
    </location>
</feature>
<dbReference type="GO" id="GO:0047110">
    <property type="term" value="F:phenylglyoxylate dehydrogenase (acylating) activity"/>
    <property type="evidence" value="ECO:0007669"/>
    <property type="project" value="UniProtKB-EC"/>
</dbReference>
<comment type="caution">
    <text evidence="6">The sequence shown here is derived from an EMBL/GenBank/DDBJ whole genome shotgun (WGS) entry which is preliminary data.</text>
</comment>
<dbReference type="InterPro" id="IPR016156">
    <property type="entry name" value="FAD/NAD-linked_Rdtase_dimer_sf"/>
</dbReference>
<sequence length="420" mass="46438">MSGLTIKIFFHTKYVIIGASAAGINAAKTLRKLDKSSKITIISKDDAVYSRCMLHKVIEGSRNLEAINFVDADFFEKNNIEWIKDADVSNIDIDKKKVLLQDNSSFKFDKLLIASGASSFIPPVKNLREAKGVYSLRNFEDVTAIQDKLKSTKRVVILGAGLVGIDALLGLMVKNIKISVVEMGDRILPLQLDKAASSIYEKLLKEKGIDVFTSVKLEEVVLNKDGFVSKAVLSNSTAIDCDMIIVAAGVRPNVNFIKDSRIKVEKGIVIDKHCKTTVDNIYAAGDVTFTAPIWPIAVKQGMTAAYNMVGINRELNDTFGMKNSMNLFNLPCVSLGNVNIADESYAVDTLEGDRVYQKIVHKDGVIYGALLVGDISYCGVLGYLIKNKVNISNIHKNIFDIDYSDFYNVEEDGQYSYQLR</sequence>
<evidence type="ECO:0000313" key="8">
    <source>
        <dbReference type="Proteomes" id="UP000077384"/>
    </source>
</evidence>
<dbReference type="EC" id="1.2.1.58" evidence="6"/>
<keyword evidence="3" id="KW-0274">FAD</keyword>
<dbReference type="InterPro" id="IPR041575">
    <property type="entry name" value="Rubredoxin_C"/>
</dbReference>
<dbReference type="Proteomes" id="UP000093694">
    <property type="component" value="Unassembled WGS sequence"/>
</dbReference>
<evidence type="ECO:0000256" key="1">
    <source>
        <dbReference type="ARBA" id="ARBA00001974"/>
    </source>
</evidence>
<dbReference type="InterPro" id="IPR023753">
    <property type="entry name" value="FAD/NAD-binding_dom"/>
</dbReference>
<reference evidence="7 9" key="2">
    <citation type="journal article" date="2016" name="Front. Microbiol.">
        <title>Industrial Acetogenic Biocatalysts: A Comparative Metabolic and Genomic Analysis.</title>
        <authorList>
            <person name="Bengelsdorf F."/>
            <person name="Poehlein A."/>
            <person name="Sonja S."/>
            <person name="Erz C."/>
            <person name="Hummel T."/>
            <person name="Hoffmeister S."/>
            <person name="Daniel R."/>
            <person name="Durre P."/>
        </authorList>
    </citation>
    <scope>NUCLEOTIDE SEQUENCE [LARGE SCALE GENOMIC DNA]</scope>
    <source>
        <strain evidence="7 9">PTA-10522</strain>
    </source>
</reference>
<dbReference type="EMBL" id="LROR01000045">
    <property type="protein sequence ID" value="OBR94421.1"/>
    <property type="molecule type" value="Genomic_DNA"/>
</dbReference>
<dbReference type="Pfam" id="PF07992">
    <property type="entry name" value="Pyr_redox_2"/>
    <property type="match status" value="1"/>
</dbReference>
<keyword evidence="9" id="KW-1185">Reference proteome</keyword>
<dbReference type="RefSeq" id="WP_063600770.1">
    <property type="nucleotide sequence ID" value="NZ_LITQ01000011.1"/>
</dbReference>
<accession>A0A166TF39</accession>
<reference evidence="6 8" key="1">
    <citation type="journal article" date="2015" name="Biotechnol. Bioeng.">
        <title>Genome sequence and phenotypic characterization of Caulobacter segnis.</title>
        <authorList>
            <person name="Patel S."/>
            <person name="Fletcher B."/>
            <person name="Scott D.C."/>
            <person name="Ely B."/>
        </authorList>
    </citation>
    <scope>NUCLEOTIDE SEQUENCE [LARGE SCALE GENOMIC DNA]</scope>
    <source>
        <strain evidence="6 8">PS02</strain>
    </source>
</reference>
<gene>
    <name evidence="6" type="primary">padH_2</name>
    <name evidence="7" type="synonym">padH_1</name>
    <name evidence="7" type="ORF">CLCOS_19200</name>
    <name evidence="6" type="ORF">WX73_04100</name>
</gene>
<dbReference type="PRINTS" id="PR00368">
    <property type="entry name" value="FADPNR"/>
</dbReference>
<dbReference type="Proteomes" id="UP000077384">
    <property type="component" value="Unassembled WGS sequence"/>
</dbReference>
<dbReference type="PATRIC" id="fig|1705578.3.peg.4208"/>